<evidence type="ECO:0000256" key="1">
    <source>
        <dbReference type="SAM" id="MobiDB-lite"/>
    </source>
</evidence>
<dbReference type="Proteomes" id="UP000634435">
    <property type="component" value="Unassembled WGS sequence"/>
</dbReference>
<feature type="compositionally biased region" description="Polar residues" evidence="1">
    <location>
        <begin position="84"/>
        <end position="93"/>
    </location>
</feature>
<dbReference type="EMBL" id="BMPN01000010">
    <property type="protein sequence ID" value="GGJ75492.1"/>
    <property type="molecule type" value="Genomic_DNA"/>
</dbReference>
<evidence type="ECO:0000313" key="2">
    <source>
        <dbReference type="EMBL" id="GGJ75492.1"/>
    </source>
</evidence>
<keyword evidence="3" id="KW-1185">Reference proteome</keyword>
<comment type="caution">
    <text evidence="2">The sequence shown here is derived from an EMBL/GenBank/DDBJ whole genome shotgun (WGS) entry which is preliminary data.</text>
</comment>
<accession>A0ABQ2DXI4</accession>
<feature type="region of interest" description="Disordered" evidence="1">
    <location>
        <begin position="84"/>
        <end position="146"/>
    </location>
</feature>
<gene>
    <name evidence="2" type="ORF">GCM10007111_41300</name>
</gene>
<protein>
    <submittedName>
        <fullName evidence="2">Uncharacterized protein</fullName>
    </submittedName>
</protein>
<reference evidence="3" key="1">
    <citation type="journal article" date="2019" name="Int. J. Syst. Evol. Microbiol.">
        <title>The Global Catalogue of Microorganisms (GCM) 10K type strain sequencing project: providing services to taxonomists for standard genome sequencing and annotation.</title>
        <authorList>
            <consortium name="The Broad Institute Genomics Platform"/>
            <consortium name="The Broad Institute Genome Sequencing Center for Infectious Disease"/>
            <person name="Wu L."/>
            <person name="Ma J."/>
        </authorList>
    </citation>
    <scope>NUCLEOTIDE SEQUENCE [LARGE SCALE GENOMIC DNA]</scope>
    <source>
        <strain evidence="3">JCM 30071</strain>
    </source>
</reference>
<organism evidence="2 3">
    <name type="scientific">Virgibacillus kapii</name>
    <dbReference type="NCBI Taxonomy" id="1638645"/>
    <lineage>
        <taxon>Bacteria</taxon>
        <taxon>Bacillati</taxon>
        <taxon>Bacillota</taxon>
        <taxon>Bacilli</taxon>
        <taxon>Bacillales</taxon>
        <taxon>Bacillaceae</taxon>
        <taxon>Virgibacillus</taxon>
    </lineage>
</organism>
<sequence>MYEANKKIEQYALRKKSLSQELKGNTDFLKAELGKHYNSKSLERISSNPETIIRLHALNKEGKATGNIQKDISQLHEDHMRTKVNTSNQTPNQHVEKQYMSHVTDGLLQSLDEIKRANEENQKAKSEPTTKRKRRKHHQKDFEQEL</sequence>
<name>A0ABQ2DXI4_9BACI</name>
<dbReference type="RefSeq" id="WP_188944259.1">
    <property type="nucleotide sequence ID" value="NZ_BMPN01000010.1"/>
</dbReference>
<proteinExistence type="predicted"/>
<evidence type="ECO:0000313" key="3">
    <source>
        <dbReference type="Proteomes" id="UP000634435"/>
    </source>
</evidence>
<feature type="compositionally biased region" description="Basic and acidic residues" evidence="1">
    <location>
        <begin position="112"/>
        <end position="130"/>
    </location>
</feature>